<protein>
    <submittedName>
        <fullName evidence="1">Uncharacterized protein</fullName>
    </submittedName>
</protein>
<reference evidence="1 2" key="1">
    <citation type="journal article" date="2017" name="Syst. Appl. Microbiol.">
        <title>Pseudomonas caspiana sp. nov., a citrus pathogen in the Pseudomonas syringae phylogenetic group.</title>
        <authorList>
            <person name="Busquets A."/>
            <person name="Gomila M."/>
            <person name="Beiki F."/>
            <person name="Mulet M."/>
            <person name="Rahimian H."/>
            <person name="Garcia-Valdes E."/>
            <person name="Lalucat J."/>
        </authorList>
    </citation>
    <scope>NUCLEOTIDE SEQUENCE [LARGE SCALE GENOMIC DNA]</scope>
    <source>
        <strain evidence="1 2">FBF102</strain>
    </source>
</reference>
<organism evidence="1 2">
    <name type="scientific">Pseudomonas caspiana</name>
    <dbReference type="NCBI Taxonomy" id="1451454"/>
    <lineage>
        <taxon>Bacteria</taxon>
        <taxon>Pseudomonadati</taxon>
        <taxon>Pseudomonadota</taxon>
        <taxon>Gammaproteobacteria</taxon>
        <taxon>Pseudomonadales</taxon>
        <taxon>Pseudomonadaceae</taxon>
        <taxon>Pseudomonas</taxon>
    </lineage>
</organism>
<comment type="caution">
    <text evidence="1">The sequence shown here is derived from an EMBL/GenBank/DDBJ whole genome shotgun (WGS) entry which is preliminary data.</text>
</comment>
<evidence type="ECO:0000313" key="2">
    <source>
        <dbReference type="Proteomes" id="UP000195440"/>
    </source>
</evidence>
<gene>
    <name evidence="1" type="ORF">AUC60_01565</name>
</gene>
<accession>A0A1Y3PB76</accession>
<dbReference type="EMBL" id="LOHF01000001">
    <property type="protein sequence ID" value="OUM75821.1"/>
    <property type="molecule type" value="Genomic_DNA"/>
</dbReference>
<evidence type="ECO:0000313" key="1">
    <source>
        <dbReference type="EMBL" id="OUM75821.1"/>
    </source>
</evidence>
<dbReference type="Proteomes" id="UP000195440">
    <property type="component" value="Unassembled WGS sequence"/>
</dbReference>
<proteinExistence type="predicted"/>
<keyword evidence="2" id="KW-1185">Reference proteome</keyword>
<dbReference type="AlphaFoldDB" id="A0A1Y3PB76"/>
<name>A0A1Y3PB76_9PSED</name>
<sequence>MDFLFGVKTGAIQQILIVLSIKSFFQRLDIFNHLIGEYGMLIFIQRVSARWRIRYLTDD</sequence>